<feature type="transmembrane region" description="Helical" evidence="5">
    <location>
        <begin position="7"/>
        <end position="25"/>
    </location>
</feature>
<evidence type="ECO:0000256" key="1">
    <source>
        <dbReference type="ARBA" id="ARBA00004141"/>
    </source>
</evidence>
<feature type="transmembrane region" description="Helical" evidence="5">
    <location>
        <begin position="173"/>
        <end position="193"/>
    </location>
</feature>
<feature type="transmembrane region" description="Helical" evidence="5">
    <location>
        <begin position="264"/>
        <end position="284"/>
    </location>
</feature>
<proteinExistence type="predicted"/>
<organism evidence="7 8">
    <name type="scientific">Alkalimarinus alittae</name>
    <dbReference type="NCBI Taxonomy" id="2961619"/>
    <lineage>
        <taxon>Bacteria</taxon>
        <taxon>Pseudomonadati</taxon>
        <taxon>Pseudomonadota</taxon>
        <taxon>Gammaproteobacteria</taxon>
        <taxon>Alteromonadales</taxon>
        <taxon>Alteromonadaceae</taxon>
        <taxon>Alkalimarinus</taxon>
    </lineage>
</organism>
<evidence type="ECO:0000256" key="2">
    <source>
        <dbReference type="ARBA" id="ARBA00022692"/>
    </source>
</evidence>
<name>A0ABY6N337_9ALTE</name>
<evidence type="ECO:0000313" key="8">
    <source>
        <dbReference type="Proteomes" id="UP001163739"/>
    </source>
</evidence>
<feature type="transmembrane region" description="Helical" evidence="5">
    <location>
        <begin position="31"/>
        <end position="51"/>
    </location>
</feature>
<evidence type="ECO:0000256" key="3">
    <source>
        <dbReference type="ARBA" id="ARBA00022989"/>
    </source>
</evidence>
<dbReference type="Pfam" id="PF00892">
    <property type="entry name" value="EamA"/>
    <property type="match status" value="2"/>
</dbReference>
<comment type="subcellular location">
    <subcellularLocation>
        <location evidence="1">Membrane</location>
        <topology evidence="1">Multi-pass membrane protein</topology>
    </subcellularLocation>
</comment>
<gene>
    <name evidence="7" type="ORF">NKI27_01305</name>
</gene>
<feature type="domain" description="EamA" evidence="6">
    <location>
        <begin position="9"/>
        <end position="134"/>
    </location>
</feature>
<reference evidence="7" key="1">
    <citation type="submission" date="2022-06" db="EMBL/GenBank/DDBJ databases">
        <title>Alkalimarinus sp. nov., isolated from gut of a Alitta virens.</title>
        <authorList>
            <person name="Yang A.I."/>
            <person name="Shin N.-R."/>
        </authorList>
    </citation>
    <scope>NUCLEOTIDE SEQUENCE</scope>
    <source>
        <strain evidence="7">A2M4</strain>
    </source>
</reference>
<evidence type="ECO:0000256" key="4">
    <source>
        <dbReference type="ARBA" id="ARBA00023136"/>
    </source>
</evidence>
<sequence>MSIPAAYAAVVIVWSTTPLGIVWSSESVPPVMAAFLRMAIAAFIGFIIIKWRRIPLPWNKQAVHVYSCSVLGVFGAMLCTYLAARSIPSGLISVVYGFSPLISGLLAQRILGDSTFTKMRWLATFIAVIGLVIVCMNDLAVKGNGWSGIVFILMAVFLFSSSAVLVKRSSVNLHPFATTVGALLLSLPLYAVSMLLLDSPVSVSEWGIRSLMSITYLALFGSLIGFVSYFYVLQNLSPSTVALVTLITPVFAILLGAWFNNEVIGWPLVVGASCVVLGLVIYHWGDLLLSRITGGDRVIK</sequence>
<protein>
    <submittedName>
        <fullName evidence="7">EamA family transporter</fullName>
    </submittedName>
</protein>
<dbReference type="InterPro" id="IPR050638">
    <property type="entry name" value="AA-Vitamin_Transporters"/>
</dbReference>
<feature type="transmembrane region" description="Helical" evidence="5">
    <location>
        <begin position="213"/>
        <end position="233"/>
    </location>
</feature>
<feature type="transmembrane region" description="Helical" evidence="5">
    <location>
        <begin position="146"/>
        <end position="166"/>
    </location>
</feature>
<accession>A0ABY6N337</accession>
<keyword evidence="8" id="KW-1185">Reference proteome</keyword>
<dbReference type="PANTHER" id="PTHR32322">
    <property type="entry name" value="INNER MEMBRANE TRANSPORTER"/>
    <property type="match status" value="1"/>
</dbReference>
<evidence type="ECO:0000256" key="5">
    <source>
        <dbReference type="SAM" id="Phobius"/>
    </source>
</evidence>
<dbReference type="SUPFAM" id="SSF103481">
    <property type="entry name" value="Multidrug resistance efflux transporter EmrE"/>
    <property type="match status" value="2"/>
</dbReference>
<feature type="transmembrane region" description="Helical" evidence="5">
    <location>
        <begin position="63"/>
        <end position="84"/>
    </location>
</feature>
<evidence type="ECO:0000313" key="7">
    <source>
        <dbReference type="EMBL" id="UZE96412.1"/>
    </source>
</evidence>
<dbReference type="EMBL" id="CP100390">
    <property type="protein sequence ID" value="UZE96412.1"/>
    <property type="molecule type" value="Genomic_DNA"/>
</dbReference>
<dbReference type="RefSeq" id="WP_265047898.1">
    <property type="nucleotide sequence ID" value="NZ_CP100390.1"/>
</dbReference>
<dbReference type="Proteomes" id="UP001163739">
    <property type="component" value="Chromosome"/>
</dbReference>
<feature type="transmembrane region" description="Helical" evidence="5">
    <location>
        <begin position="90"/>
        <end position="107"/>
    </location>
</feature>
<dbReference type="InterPro" id="IPR037185">
    <property type="entry name" value="EmrE-like"/>
</dbReference>
<dbReference type="InterPro" id="IPR000620">
    <property type="entry name" value="EamA_dom"/>
</dbReference>
<keyword evidence="3 5" id="KW-1133">Transmembrane helix</keyword>
<dbReference type="PANTHER" id="PTHR32322:SF14">
    <property type="entry name" value="PROTEIN PAGO"/>
    <property type="match status" value="1"/>
</dbReference>
<feature type="domain" description="EamA" evidence="6">
    <location>
        <begin position="147"/>
        <end position="281"/>
    </location>
</feature>
<feature type="transmembrane region" description="Helical" evidence="5">
    <location>
        <begin position="240"/>
        <end position="258"/>
    </location>
</feature>
<evidence type="ECO:0000259" key="6">
    <source>
        <dbReference type="Pfam" id="PF00892"/>
    </source>
</evidence>
<keyword evidence="4 5" id="KW-0472">Membrane</keyword>
<keyword evidence="2 5" id="KW-0812">Transmembrane</keyword>
<feature type="transmembrane region" description="Helical" evidence="5">
    <location>
        <begin position="119"/>
        <end position="140"/>
    </location>
</feature>